<dbReference type="Proteomes" id="UP000008783">
    <property type="component" value="Unassembled WGS sequence"/>
</dbReference>
<keyword evidence="3" id="KW-1185">Reference proteome</keyword>
<evidence type="ECO:0000256" key="1">
    <source>
        <dbReference type="SAM" id="MobiDB-lite"/>
    </source>
</evidence>
<proteinExistence type="predicted"/>
<dbReference type="AlphaFoldDB" id="E3L2T6"/>
<organism evidence="2 3">
    <name type="scientific">Puccinia graminis f. sp. tritici (strain CRL 75-36-700-3 / race SCCL)</name>
    <name type="common">Black stem rust fungus</name>
    <dbReference type="NCBI Taxonomy" id="418459"/>
    <lineage>
        <taxon>Eukaryota</taxon>
        <taxon>Fungi</taxon>
        <taxon>Dikarya</taxon>
        <taxon>Basidiomycota</taxon>
        <taxon>Pucciniomycotina</taxon>
        <taxon>Pucciniomycetes</taxon>
        <taxon>Pucciniales</taxon>
        <taxon>Pucciniaceae</taxon>
        <taxon>Puccinia</taxon>
    </lineage>
</organism>
<feature type="compositionally biased region" description="Polar residues" evidence="1">
    <location>
        <begin position="183"/>
        <end position="194"/>
    </location>
</feature>
<sequence>MDDVEFSKPQPTPLHSIPNPSEEAFVAESIVKIGQDNNGAQGLMPFVNLGALLNISPCPLLRTNEDTLTKDSDAPEAASAPTVVNTLATQTQILVCTESEEEKPAVLKRKVSGEYKIRLKFTKVRSPESTTEEAPKSEELGNSAKIEENGQPVSSKISKKSVLGPTKKASMPKAQIAKPNRAGTRSSTRKCLQI</sequence>
<reference evidence="3" key="2">
    <citation type="journal article" date="2011" name="Proc. Natl. Acad. Sci. U.S.A.">
        <title>Obligate biotrophy features unraveled by the genomic analysis of rust fungi.</title>
        <authorList>
            <person name="Duplessis S."/>
            <person name="Cuomo C.A."/>
            <person name="Lin Y.-C."/>
            <person name="Aerts A."/>
            <person name="Tisserant E."/>
            <person name="Veneault-Fourrey C."/>
            <person name="Joly D.L."/>
            <person name="Hacquard S."/>
            <person name="Amselem J."/>
            <person name="Cantarel B.L."/>
            <person name="Chiu R."/>
            <person name="Coutinho P.M."/>
            <person name="Feau N."/>
            <person name="Field M."/>
            <person name="Frey P."/>
            <person name="Gelhaye E."/>
            <person name="Goldberg J."/>
            <person name="Grabherr M.G."/>
            <person name="Kodira C.D."/>
            <person name="Kohler A."/>
            <person name="Kuees U."/>
            <person name="Lindquist E.A."/>
            <person name="Lucas S.M."/>
            <person name="Mago R."/>
            <person name="Mauceli E."/>
            <person name="Morin E."/>
            <person name="Murat C."/>
            <person name="Pangilinan J.L."/>
            <person name="Park R."/>
            <person name="Pearson M."/>
            <person name="Quesneville H."/>
            <person name="Rouhier N."/>
            <person name="Sakthikumar S."/>
            <person name="Salamov A.A."/>
            <person name="Schmutz J."/>
            <person name="Selles B."/>
            <person name="Shapiro H."/>
            <person name="Tanguay P."/>
            <person name="Tuskan G.A."/>
            <person name="Henrissat B."/>
            <person name="Van de Peer Y."/>
            <person name="Rouze P."/>
            <person name="Ellis J.G."/>
            <person name="Dodds P.N."/>
            <person name="Schein J.E."/>
            <person name="Zhong S."/>
            <person name="Hamelin R.C."/>
            <person name="Grigoriev I.V."/>
            <person name="Szabo L.J."/>
            <person name="Martin F."/>
        </authorList>
    </citation>
    <scope>NUCLEOTIDE SEQUENCE [LARGE SCALE GENOMIC DNA]</scope>
    <source>
        <strain evidence="3">CRL 75-36-700-3 / race SCCL</strain>
    </source>
</reference>
<feature type="region of interest" description="Disordered" evidence="1">
    <location>
        <begin position="125"/>
        <end position="194"/>
    </location>
</feature>
<dbReference type="GeneID" id="10530757"/>
<evidence type="ECO:0000313" key="3">
    <source>
        <dbReference type="Proteomes" id="UP000008783"/>
    </source>
</evidence>
<accession>E3L2T6</accession>
<dbReference type="HOGENOM" id="CLU_1403082_0_0_1"/>
<dbReference type="VEuPathDB" id="FungiDB:PGTG_17051"/>
<evidence type="ECO:0000313" key="2">
    <source>
        <dbReference type="EMBL" id="EFP90852.2"/>
    </source>
</evidence>
<gene>
    <name evidence="2" type="ORF">PGTG_17051</name>
</gene>
<dbReference type="InParanoid" id="E3L2T6"/>
<reference key="1">
    <citation type="submission" date="2007-01" db="EMBL/GenBank/DDBJ databases">
        <title>The Genome Sequence of Puccinia graminis f. sp. tritici Strain CRL 75-36-700-3.</title>
        <authorList>
            <consortium name="The Broad Institute Genome Sequencing Platform"/>
            <person name="Birren B."/>
            <person name="Lander E."/>
            <person name="Galagan J."/>
            <person name="Nusbaum C."/>
            <person name="Devon K."/>
            <person name="Cuomo C."/>
            <person name="Jaffe D."/>
            <person name="Butler J."/>
            <person name="Alvarez P."/>
            <person name="Gnerre S."/>
            <person name="Grabherr M."/>
            <person name="Mauceli E."/>
            <person name="Brockman W."/>
            <person name="Young S."/>
            <person name="LaButti K."/>
            <person name="Sykes S."/>
            <person name="DeCaprio D."/>
            <person name="Crawford M."/>
            <person name="Koehrsen M."/>
            <person name="Engels R."/>
            <person name="Montgomery P."/>
            <person name="Pearson M."/>
            <person name="Howarth C."/>
            <person name="Larson L."/>
            <person name="White J."/>
            <person name="Zeng Q."/>
            <person name="Kodira C."/>
            <person name="Yandava C."/>
            <person name="Alvarado L."/>
            <person name="O'Leary S."/>
            <person name="Szabo L."/>
            <person name="Dean R."/>
            <person name="Schein J."/>
        </authorList>
    </citation>
    <scope>NUCLEOTIDE SEQUENCE</scope>
    <source>
        <strain>CRL 75-36-700-3</strain>
    </source>
</reference>
<protein>
    <submittedName>
        <fullName evidence="2">Uncharacterized protein</fullName>
    </submittedName>
</protein>
<dbReference type="EMBL" id="DS178338">
    <property type="protein sequence ID" value="EFP90852.2"/>
    <property type="molecule type" value="Genomic_DNA"/>
</dbReference>
<name>E3L2T6_PUCGT</name>
<dbReference type="KEGG" id="pgr:PGTG_17051"/>
<dbReference type="RefSeq" id="XP_003335271.2">
    <property type="nucleotide sequence ID" value="XM_003335223.2"/>
</dbReference>